<dbReference type="RefSeq" id="WP_419186001.1">
    <property type="nucleotide sequence ID" value="NZ_CP036290.1"/>
</dbReference>
<dbReference type="InterPro" id="IPR003137">
    <property type="entry name" value="PA_domain"/>
</dbReference>
<dbReference type="Pfam" id="PF04253">
    <property type="entry name" value="TFR_dimer"/>
    <property type="match status" value="1"/>
</dbReference>
<keyword evidence="6" id="KW-1185">Reference proteome</keyword>
<dbReference type="InterPro" id="IPR007365">
    <property type="entry name" value="TFR-like_dimer_dom"/>
</dbReference>
<dbReference type="SUPFAM" id="SSF47672">
    <property type="entry name" value="Transferrin receptor-like dimerisation domain"/>
    <property type="match status" value="1"/>
</dbReference>
<dbReference type="SUPFAM" id="SSF52025">
    <property type="entry name" value="PA domain"/>
    <property type="match status" value="1"/>
</dbReference>
<accession>A0A518D3E7</accession>
<dbReference type="Pfam" id="PF02225">
    <property type="entry name" value="PA"/>
    <property type="match status" value="1"/>
</dbReference>
<keyword evidence="5" id="KW-0031">Aminopeptidase</keyword>
<dbReference type="PROSITE" id="PS51257">
    <property type="entry name" value="PROKAR_LIPOPROTEIN"/>
    <property type="match status" value="1"/>
</dbReference>
<sequence length="734" mass="78524">MLSSIRSLGVGHFVPFVPLLLVSCQSTGSESVATSETEVATKTVLVADRPDPLGLCHELKDAVQRDSLARLHELVAGRPHPAGSPGDEALIDWMAAYFEELGLEVEVQPFWALLSFPISAELELVSPERLRLPLSEDELEADPFSAHPELDFGWNAYSASAEVRGEVVYANYGRLEDFAELERRGVDCSGKIVLARYGGNYRGYKAKYAEEAGAAGLVIFTDPSDSGWGRGLSWPEGGWSNGSSIQRGSILTLPYYGDPTTPGMPSTEDAKRIDLADIGLPTIPVQPIGWDAAQSILHHMSGPEAPDAWQGGLPQRYRLTGGSHLKLRLAVEQERRIARTANVVATLRGTENPEQAVVLGSHHDAWTFGAGDPCAGLICVLEAARVWAESGVRPRRSISFACWGAEEHGIVGSVEWIEAELEGLRANGVAYLNLDMAAMGMDLRASASPSLQRVLARAAELVPTAGDRTALEDWLERAPGPHADGLPAFGDLGGGSDHAGFVAHAGLPSAAVHAGGAEGVSYHSAYDDLAWYRSVVGGDYASAELVTRMVLCTSTLLANEAVVPLDPARFGPEAVRHLEDLTRRGRETGAFATGGSATDAVALETIDPMLAELAEGLAVHGERVQRLAARLADGSAGLDDERRGAINGLLVGWERAWLDADGLPGRPWYQNLFAATDETSGYAAWMLPALRWAVEQGDGDLVRGQLGRYEAVLDRLEAKADRLESLLERPTSGA</sequence>
<evidence type="ECO:0000313" key="6">
    <source>
        <dbReference type="Proteomes" id="UP000319342"/>
    </source>
</evidence>
<evidence type="ECO:0000256" key="1">
    <source>
        <dbReference type="ARBA" id="ARBA00005634"/>
    </source>
</evidence>
<evidence type="ECO:0000259" key="2">
    <source>
        <dbReference type="Pfam" id="PF02225"/>
    </source>
</evidence>
<evidence type="ECO:0000313" key="5">
    <source>
        <dbReference type="EMBL" id="QDU86001.1"/>
    </source>
</evidence>
<dbReference type="GO" id="GO:0004177">
    <property type="term" value="F:aminopeptidase activity"/>
    <property type="evidence" value="ECO:0007669"/>
    <property type="project" value="UniProtKB-KW"/>
</dbReference>
<dbReference type="InterPro" id="IPR007484">
    <property type="entry name" value="Peptidase_M28"/>
</dbReference>
<dbReference type="AlphaFoldDB" id="A0A518D3E7"/>
<feature type="domain" description="Peptidase M28" evidence="4">
    <location>
        <begin position="342"/>
        <end position="529"/>
    </location>
</feature>
<dbReference type="SUPFAM" id="SSF53187">
    <property type="entry name" value="Zn-dependent exopeptidases"/>
    <property type="match status" value="1"/>
</dbReference>
<dbReference type="Pfam" id="PF04389">
    <property type="entry name" value="Peptidase_M28"/>
    <property type="match status" value="1"/>
</dbReference>
<dbReference type="FunFam" id="3.40.630.10:FF:000101">
    <property type="entry name" value="N-acetylated alpha-linked acidic dipeptidase like 1"/>
    <property type="match status" value="1"/>
</dbReference>
<dbReference type="InterPro" id="IPR039373">
    <property type="entry name" value="Peptidase_M28B"/>
</dbReference>
<reference evidence="5 6" key="1">
    <citation type="submission" date="2019-02" db="EMBL/GenBank/DDBJ databases">
        <title>Deep-cultivation of Planctomycetes and their phenomic and genomic characterization uncovers novel biology.</title>
        <authorList>
            <person name="Wiegand S."/>
            <person name="Jogler M."/>
            <person name="Boedeker C."/>
            <person name="Pinto D."/>
            <person name="Vollmers J."/>
            <person name="Rivas-Marin E."/>
            <person name="Kohn T."/>
            <person name="Peeters S.H."/>
            <person name="Heuer A."/>
            <person name="Rast P."/>
            <person name="Oberbeckmann S."/>
            <person name="Bunk B."/>
            <person name="Jeske O."/>
            <person name="Meyerdierks A."/>
            <person name="Storesund J.E."/>
            <person name="Kallscheuer N."/>
            <person name="Luecker S."/>
            <person name="Lage O.M."/>
            <person name="Pohl T."/>
            <person name="Merkel B.J."/>
            <person name="Hornburger P."/>
            <person name="Mueller R.-W."/>
            <person name="Bruemmer F."/>
            <person name="Labrenz M."/>
            <person name="Spormann A.M."/>
            <person name="Op den Camp H."/>
            <person name="Overmann J."/>
            <person name="Amann R."/>
            <person name="Jetten M.S.M."/>
            <person name="Mascher T."/>
            <person name="Medema M.H."/>
            <person name="Devos D.P."/>
            <person name="Kaster A.-K."/>
            <person name="Ovreas L."/>
            <person name="Rohde M."/>
            <person name="Galperin M.Y."/>
            <person name="Jogler C."/>
        </authorList>
    </citation>
    <scope>NUCLEOTIDE SEQUENCE [LARGE SCALE GENOMIC DNA]</scope>
    <source>
        <strain evidence="5 6">Pla163</strain>
    </source>
</reference>
<dbReference type="Gene3D" id="3.50.30.30">
    <property type="match status" value="1"/>
</dbReference>
<organism evidence="5 6">
    <name type="scientific">Rohdeia mirabilis</name>
    <dbReference type="NCBI Taxonomy" id="2528008"/>
    <lineage>
        <taxon>Bacteria</taxon>
        <taxon>Pseudomonadati</taxon>
        <taxon>Planctomycetota</taxon>
        <taxon>Planctomycetia</taxon>
        <taxon>Planctomycetia incertae sedis</taxon>
        <taxon>Rohdeia</taxon>
    </lineage>
</organism>
<protein>
    <submittedName>
        <fullName evidence="5">Aminopeptidase S</fullName>
        <ecNumber evidence="5">3.4.11.24</ecNumber>
    </submittedName>
</protein>
<proteinExistence type="inferred from homology"/>
<evidence type="ECO:0000259" key="4">
    <source>
        <dbReference type="Pfam" id="PF04389"/>
    </source>
</evidence>
<evidence type="ECO:0000259" key="3">
    <source>
        <dbReference type="Pfam" id="PF04253"/>
    </source>
</evidence>
<comment type="similarity">
    <text evidence="1">Belongs to the peptidase M28 family. M28B subfamily.</text>
</comment>
<dbReference type="EMBL" id="CP036290">
    <property type="protein sequence ID" value="QDU86001.1"/>
    <property type="molecule type" value="Genomic_DNA"/>
</dbReference>
<keyword evidence="5" id="KW-0378">Hydrolase</keyword>
<gene>
    <name evidence="5" type="ORF">Pla163_31480</name>
</gene>
<dbReference type="CDD" id="cd02121">
    <property type="entry name" value="PA_GCPII_like"/>
    <property type="match status" value="1"/>
</dbReference>
<feature type="domain" description="PA" evidence="2">
    <location>
        <begin position="163"/>
        <end position="225"/>
    </location>
</feature>
<dbReference type="Gene3D" id="1.20.930.40">
    <property type="entry name" value="Transferrin receptor-like, dimerisation domain"/>
    <property type="match status" value="1"/>
</dbReference>
<feature type="domain" description="Transferrin receptor-like dimerisation" evidence="3">
    <location>
        <begin position="635"/>
        <end position="715"/>
    </location>
</feature>
<dbReference type="Proteomes" id="UP000319342">
    <property type="component" value="Chromosome"/>
</dbReference>
<dbReference type="Gene3D" id="3.40.630.10">
    <property type="entry name" value="Zn peptidases"/>
    <property type="match status" value="1"/>
</dbReference>
<name>A0A518D3E7_9BACT</name>
<dbReference type="EC" id="3.4.11.24" evidence="5"/>
<dbReference type="InterPro" id="IPR036757">
    <property type="entry name" value="TFR-like_dimer_dom_sf"/>
</dbReference>
<keyword evidence="5" id="KW-0645">Protease</keyword>
<dbReference type="PANTHER" id="PTHR10404:SF46">
    <property type="entry name" value="VACUOLAR PROTEIN SORTING-ASSOCIATED PROTEIN 70"/>
    <property type="match status" value="1"/>
</dbReference>
<dbReference type="InterPro" id="IPR046450">
    <property type="entry name" value="PA_dom_sf"/>
</dbReference>
<dbReference type="PANTHER" id="PTHR10404">
    <property type="entry name" value="N-ACETYLATED-ALPHA-LINKED ACIDIC DIPEPTIDASE"/>
    <property type="match status" value="1"/>
</dbReference>